<organism evidence="8 9">
    <name type="scientific">Candidatus Campbellbacteria bacterium RIFCSPLOWO2_01_FULL_34_15</name>
    <dbReference type="NCBI Taxonomy" id="1797579"/>
    <lineage>
        <taxon>Bacteria</taxon>
        <taxon>Candidatus Campbelliibacteriota</taxon>
    </lineage>
</organism>
<dbReference type="InterPro" id="IPR012336">
    <property type="entry name" value="Thioredoxin-like_fold"/>
</dbReference>
<feature type="transmembrane region" description="Helical" evidence="6">
    <location>
        <begin position="7"/>
        <end position="25"/>
    </location>
</feature>
<reference evidence="8 9" key="1">
    <citation type="journal article" date="2016" name="Nat. Commun.">
        <title>Thousands of microbial genomes shed light on interconnected biogeochemical processes in an aquifer system.</title>
        <authorList>
            <person name="Anantharaman K."/>
            <person name="Brown C.T."/>
            <person name="Hug L.A."/>
            <person name="Sharon I."/>
            <person name="Castelle C.J."/>
            <person name="Probst A.J."/>
            <person name="Thomas B.C."/>
            <person name="Singh A."/>
            <person name="Wilkins M.J."/>
            <person name="Karaoz U."/>
            <person name="Brodie E.L."/>
            <person name="Williams K.H."/>
            <person name="Hubbard S.S."/>
            <person name="Banfield J.F."/>
        </authorList>
    </citation>
    <scope>NUCLEOTIDE SEQUENCE [LARGE SCALE GENOMIC DNA]</scope>
</reference>
<dbReference type="PROSITE" id="PS51352">
    <property type="entry name" value="THIOREDOXIN_2"/>
    <property type="match status" value="1"/>
</dbReference>
<evidence type="ECO:0000313" key="8">
    <source>
        <dbReference type="EMBL" id="OGD68813.1"/>
    </source>
</evidence>
<dbReference type="STRING" id="1797579.A2996_03045"/>
<evidence type="ECO:0000256" key="3">
    <source>
        <dbReference type="ARBA" id="ARBA00023002"/>
    </source>
</evidence>
<evidence type="ECO:0000256" key="4">
    <source>
        <dbReference type="ARBA" id="ARBA00023157"/>
    </source>
</evidence>
<evidence type="ECO:0000313" key="9">
    <source>
        <dbReference type="Proteomes" id="UP000176865"/>
    </source>
</evidence>
<evidence type="ECO:0000256" key="5">
    <source>
        <dbReference type="ARBA" id="ARBA00023284"/>
    </source>
</evidence>
<dbReference type="Pfam" id="PF13462">
    <property type="entry name" value="Thioredoxin_4"/>
    <property type="match status" value="1"/>
</dbReference>
<evidence type="ECO:0000256" key="1">
    <source>
        <dbReference type="ARBA" id="ARBA00005791"/>
    </source>
</evidence>
<keyword evidence="5" id="KW-0676">Redox-active center</keyword>
<dbReference type="InterPro" id="IPR013766">
    <property type="entry name" value="Thioredoxin_domain"/>
</dbReference>
<sequence length="229" mass="25209">MEESNKFIVPVAIIIAGALIAWGLISNDSPKTDDQNNDDPDTTAQIMPVSEKDHILGDPNAELIIVEYSDLECPFCKNFYITSKKVIDEYGKDGKVALVFRHFPLDSLHSQARGEAIATECAAELGGNEKFWEYMDELFAITPSNNGLDLAQLPVIAKKIGLDEAKFMECLNNPEIAERVEEQFQDGIVAGAKGTPYSLILDKDGGKTVINGAQPYNVVKEMIESLLNR</sequence>
<evidence type="ECO:0000259" key="7">
    <source>
        <dbReference type="PROSITE" id="PS51352"/>
    </source>
</evidence>
<keyword evidence="6" id="KW-0472">Membrane</keyword>
<evidence type="ECO:0000256" key="2">
    <source>
        <dbReference type="ARBA" id="ARBA00022729"/>
    </source>
</evidence>
<comment type="caution">
    <text evidence="8">The sequence shown here is derived from an EMBL/GenBank/DDBJ whole genome shotgun (WGS) entry which is preliminary data.</text>
</comment>
<dbReference type="Proteomes" id="UP000176865">
    <property type="component" value="Unassembled WGS sequence"/>
</dbReference>
<name>A0A1F5EN49_9BACT</name>
<keyword evidence="6" id="KW-1133">Transmembrane helix</keyword>
<evidence type="ECO:0000256" key="6">
    <source>
        <dbReference type="SAM" id="Phobius"/>
    </source>
</evidence>
<keyword evidence="6" id="KW-0812">Transmembrane</keyword>
<proteinExistence type="inferred from homology"/>
<dbReference type="GO" id="GO:0016491">
    <property type="term" value="F:oxidoreductase activity"/>
    <property type="evidence" value="ECO:0007669"/>
    <property type="project" value="UniProtKB-KW"/>
</dbReference>
<dbReference type="SUPFAM" id="SSF52833">
    <property type="entry name" value="Thioredoxin-like"/>
    <property type="match status" value="1"/>
</dbReference>
<feature type="domain" description="Thioredoxin" evidence="7">
    <location>
        <begin position="26"/>
        <end position="228"/>
    </location>
</feature>
<dbReference type="Gene3D" id="3.40.30.10">
    <property type="entry name" value="Glutaredoxin"/>
    <property type="match status" value="1"/>
</dbReference>
<dbReference type="PANTHER" id="PTHR13887:SF14">
    <property type="entry name" value="DISULFIDE BOND FORMATION PROTEIN D"/>
    <property type="match status" value="1"/>
</dbReference>
<keyword evidence="4" id="KW-1015">Disulfide bond</keyword>
<dbReference type="InterPro" id="IPR036249">
    <property type="entry name" value="Thioredoxin-like_sf"/>
</dbReference>
<protein>
    <recommendedName>
        <fullName evidence="7">Thioredoxin domain-containing protein</fullName>
    </recommendedName>
</protein>
<dbReference type="PANTHER" id="PTHR13887">
    <property type="entry name" value="GLUTATHIONE S-TRANSFERASE KAPPA"/>
    <property type="match status" value="1"/>
</dbReference>
<keyword evidence="2" id="KW-0732">Signal</keyword>
<dbReference type="EMBL" id="MFAB01000015">
    <property type="protein sequence ID" value="OGD68813.1"/>
    <property type="molecule type" value="Genomic_DNA"/>
</dbReference>
<gene>
    <name evidence="8" type="ORF">A2996_03045</name>
</gene>
<accession>A0A1F5EN49</accession>
<comment type="similarity">
    <text evidence="1">Belongs to the thioredoxin family. DsbA subfamily.</text>
</comment>
<keyword evidence="3" id="KW-0560">Oxidoreductase</keyword>
<dbReference type="AlphaFoldDB" id="A0A1F5EN49"/>